<dbReference type="EMBL" id="LJRM01000036">
    <property type="protein sequence ID" value="KPY88752.1"/>
    <property type="molecule type" value="Genomic_DNA"/>
</dbReference>
<proteinExistence type="predicted"/>
<accession>A0A0N8T4L8</accession>
<evidence type="ECO:0000313" key="1">
    <source>
        <dbReference type="EMBL" id="KPY88752.1"/>
    </source>
</evidence>
<gene>
    <name evidence="1" type="ORF">ALO44_101802</name>
</gene>
<reference evidence="1 2" key="1">
    <citation type="submission" date="2015-09" db="EMBL/GenBank/DDBJ databases">
        <title>Genome announcement of multiple Pseudomonas syringae strains.</title>
        <authorList>
            <person name="Thakur S."/>
            <person name="Wang P.W."/>
            <person name="Gong Y."/>
            <person name="Weir B.S."/>
            <person name="Guttman D.S."/>
        </authorList>
    </citation>
    <scope>NUCLEOTIDE SEQUENCE [LARGE SCALE GENOMIC DNA]</scope>
    <source>
        <strain evidence="1 2">ICMP4091</strain>
    </source>
</reference>
<sequence>MAIPAPKVRAIIVSRTKPRTRETMVIELTAASDLSRFIERVVRHGKGWAIKQAIYAILRAAKTPEAKAASLQVTARK</sequence>
<dbReference type="AlphaFoldDB" id="A0A0N8T4L8"/>
<organism evidence="1 2">
    <name type="scientific">Pseudomonas syringae pv. tagetis</name>
    <dbReference type="NCBI Taxonomy" id="129140"/>
    <lineage>
        <taxon>Bacteria</taxon>
        <taxon>Pseudomonadati</taxon>
        <taxon>Pseudomonadota</taxon>
        <taxon>Gammaproteobacteria</taxon>
        <taxon>Pseudomonadales</taxon>
        <taxon>Pseudomonadaceae</taxon>
        <taxon>Pseudomonas</taxon>
    </lineage>
</organism>
<evidence type="ECO:0000313" key="2">
    <source>
        <dbReference type="Proteomes" id="UP000050474"/>
    </source>
</evidence>
<name>A0A0N8T4L8_9PSED</name>
<dbReference type="STRING" id="129140.ALO44_101802"/>
<dbReference type="Proteomes" id="UP000050474">
    <property type="component" value="Unassembled WGS sequence"/>
</dbReference>
<comment type="caution">
    <text evidence="1">The sequence shown here is derived from an EMBL/GenBank/DDBJ whole genome shotgun (WGS) entry which is preliminary data.</text>
</comment>
<protein>
    <submittedName>
        <fullName evidence="1">Uncharacterized protein</fullName>
    </submittedName>
</protein>